<evidence type="ECO:0000313" key="2">
    <source>
        <dbReference type="EMBL" id="KAL2494411.1"/>
    </source>
</evidence>
<dbReference type="EMBL" id="JBFOLJ010000011">
    <property type="protein sequence ID" value="KAL2494411.1"/>
    <property type="molecule type" value="Genomic_DNA"/>
</dbReference>
<feature type="signal peptide" evidence="1">
    <location>
        <begin position="1"/>
        <end position="25"/>
    </location>
</feature>
<reference evidence="3" key="1">
    <citation type="submission" date="2024-07" db="EMBL/GenBank/DDBJ databases">
        <title>Two chromosome-level genome assemblies of Korean endemic species Abeliophyllum distichum and Forsythia ovata (Oleaceae).</title>
        <authorList>
            <person name="Jang H."/>
        </authorList>
    </citation>
    <scope>NUCLEOTIDE SEQUENCE [LARGE SCALE GENOMIC DNA]</scope>
</reference>
<sequence length="140" mass="15041">MVWGGGKGLRRVGGAILALLDHTLVVDVVVELSSVVEDGGGRSPYKPPSIVCKLGPFIDSATGLLFNGNNQVGIGLFAKLMSWSVSCSKLKCARIQRAFISLLKAVNVVQRLVFQRYNLNLRGGGLVVCSLLVLREMVRS</sequence>
<keyword evidence="3" id="KW-1185">Reference proteome</keyword>
<accession>A0ABD1S121</accession>
<organism evidence="2 3">
    <name type="scientific">Forsythia ovata</name>
    <dbReference type="NCBI Taxonomy" id="205694"/>
    <lineage>
        <taxon>Eukaryota</taxon>
        <taxon>Viridiplantae</taxon>
        <taxon>Streptophyta</taxon>
        <taxon>Embryophyta</taxon>
        <taxon>Tracheophyta</taxon>
        <taxon>Spermatophyta</taxon>
        <taxon>Magnoliopsida</taxon>
        <taxon>eudicotyledons</taxon>
        <taxon>Gunneridae</taxon>
        <taxon>Pentapetalae</taxon>
        <taxon>asterids</taxon>
        <taxon>lamiids</taxon>
        <taxon>Lamiales</taxon>
        <taxon>Oleaceae</taxon>
        <taxon>Forsythieae</taxon>
        <taxon>Forsythia</taxon>
    </lineage>
</organism>
<comment type="caution">
    <text evidence="2">The sequence shown here is derived from an EMBL/GenBank/DDBJ whole genome shotgun (WGS) entry which is preliminary data.</text>
</comment>
<evidence type="ECO:0000256" key="1">
    <source>
        <dbReference type="SAM" id="SignalP"/>
    </source>
</evidence>
<protein>
    <submittedName>
        <fullName evidence="2">Uncharacterized protein</fullName>
    </submittedName>
</protein>
<dbReference type="Proteomes" id="UP001604277">
    <property type="component" value="Unassembled WGS sequence"/>
</dbReference>
<dbReference type="AlphaFoldDB" id="A0ABD1S121"/>
<name>A0ABD1S121_9LAMI</name>
<keyword evidence="1" id="KW-0732">Signal</keyword>
<proteinExistence type="predicted"/>
<gene>
    <name evidence="2" type="ORF">Fot_38168</name>
</gene>
<evidence type="ECO:0000313" key="3">
    <source>
        <dbReference type="Proteomes" id="UP001604277"/>
    </source>
</evidence>
<feature type="chain" id="PRO_5044787151" evidence="1">
    <location>
        <begin position="26"/>
        <end position="140"/>
    </location>
</feature>